<dbReference type="GO" id="GO:0019784">
    <property type="term" value="F:deNEDDylase activity"/>
    <property type="evidence" value="ECO:0007669"/>
    <property type="project" value="InterPro"/>
</dbReference>
<dbReference type="Pfam" id="PF02902">
    <property type="entry name" value="Peptidase_C48"/>
    <property type="match status" value="1"/>
</dbReference>
<evidence type="ECO:0000256" key="3">
    <source>
        <dbReference type="ARBA" id="ARBA00022801"/>
    </source>
</evidence>
<dbReference type="PROSITE" id="PS50600">
    <property type="entry name" value="ULP_PROTEASE"/>
    <property type="match status" value="1"/>
</dbReference>
<evidence type="ECO:0000259" key="5">
    <source>
        <dbReference type="PROSITE" id="PS50600"/>
    </source>
</evidence>
<dbReference type="GO" id="GO:0000338">
    <property type="term" value="P:protein deneddylation"/>
    <property type="evidence" value="ECO:0007669"/>
    <property type="project" value="TreeGrafter"/>
</dbReference>
<organism evidence="6 7">
    <name type="scientific">Panagrellus redivivus</name>
    <name type="common">Microworm</name>
    <dbReference type="NCBI Taxonomy" id="6233"/>
    <lineage>
        <taxon>Eukaryota</taxon>
        <taxon>Metazoa</taxon>
        <taxon>Ecdysozoa</taxon>
        <taxon>Nematoda</taxon>
        <taxon>Chromadorea</taxon>
        <taxon>Rhabditida</taxon>
        <taxon>Tylenchina</taxon>
        <taxon>Panagrolaimomorpha</taxon>
        <taxon>Panagrolaimoidea</taxon>
        <taxon>Panagrolaimidae</taxon>
        <taxon>Panagrellus</taxon>
    </lineage>
</organism>
<dbReference type="WBParaSite" id="Pan_g8686.t1">
    <property type="protein sequence ID" value="Pan_g8686.t1"/>
    <property type="gene ID" value="Pan_g8686"/>
</dbReference>
<accession>A0A7E4WAR4</accession>
<proteinExistence type="inferred from homology"/>
<protein>
    <submittedName>
        <fullName evidence="7">ULP_PROTEASE domain-containing protein</fullName>
    </submittedName>
</protein>
<dbReference type="InterPro" id="IPR038765">
    <property type="entry name" value="Papain-like_cys_pep_sf"/>
</dbReference>
<dbReference type="InterPro" id="IPR044613">
    <property type="entry name" value="Nep1/2-like"/>
</dbReference>
<keyword evidence="2" id="KW-0645">Protease</keyword>
<dbReference type="Gene3D" id="3.40.395.10">
    <property type="entry name" value="Adenoviral Proteinase, Chain A"/>
    <property type="match status" value="1"/>
</dbReference>
<dbReference type="GO" id="GO:0006508">
    <property type="term" value="P:proteolysis"/>
    <property type="evidence" value="ECO:0007669"/>
    <property type="project" value="UniProtKB-KW"/>
</dbReference>
<keyword evidence="4" id="KW-0788">Thiol protease</keyword>
<reference evidence="6" key="1">
    <citation type="journal article" date="2013" name="Genetics">
        <title>The draft genome and transcriptome of Panagrellus redivivus are shaped by the harsh demands of a free-living lifestyle.</title>
        <authorList>
            <person name="Srinivasan J."/>
            <person name="Dillman A.R."/>
            <person name="Macchietto M.G."/>
            <person name="Heikkinen L."/>
            <person name="Lakso M."/>
            <person name="Fracchia K.M."/>
            <person name="Antoshechkin I."/>
            <person name="Mortazavi A."/>
            <person name="Wong G."/>
            <person name="Sternberg P.W."/>
        </authorList>
    </citation>
    <scope>NUCLEOTIDE SEQUENCE [LARGE SCALE GENOMIC DNA]</scope>
    <source>
        <strain evidence="6">MT8872</strain>
    </source>
</reference>
<keyword evidence="6" id="KW-1185">Reference proteome</keyword>
<dbReference type="SUPFAM" id="SSF54001">
    <property type="entry name" value="Cysteine proteinases"/>
    <property type="match status" value="1"/>
</dbReference>
<dbReference type="GO" id="GO:0008234">
    <property type="term" value="F:cysteine-type peptidase activity"/>
    <property type="evidence" value="ECO:0007669"/>
    <property type="project" value="UniProtKB-KW"/>
</dbReference>
<name>A0A7E4WAR4_PANRE</name>
<feature type="domain" description="Ubiquitin-like protease family profile" evidence="5">
    <location>
        <begin position="28"/>
        <end position="189"/>
    </location>
</feature>
<sequence length="234" mass="26784">MPNMNHPIVYAPERRIRGDIKVLSYDSVDLFASDQYSLRRRGWLTDAVVTFAAQFLRDELISDDKRNMVEVLAAAVTECIKFINPMEQAVQDIGLSSKRYNFFLVNDNMNPSMIGGGTHWSLLVYDPRRRGFVFLDSRPSVVDSTLQLLADNIAAAMGLEHLPIEMPPCPKMDINGDCGVYLIEFIKGIFKQLNEENFENPYIFEQLSQDDINRSRKYWFCKIAELGSKVSEIN</sequence>
<dbReference type="AlphaFoldDB" id="A0A7E4WAR4"/>
<reference evidence="7" key="2">
    <citation type="submission" date="2020-10" db="UniProtKB">
        <authorList>
            <consortium name="WormBaseParasite"/>
        </authorList>
    </citation>
    <scope>IDENTIFICATION</scope>
</reference>
<dbReference type="InterPro" id="IPR003653">
    <property type="entry name" value="Peptidase_C48_C"/>
</dbReference>
<comment type="similarity">
    <text evidence="1">Belongs to the peptidase C48 family.</text>
</comment>
<evidence type="ECO:0000256" key="1">
    <source>
        <dbReference type="ARBA" id="ARBA00005234"/>
    </source>
</evidence>
<dbReference type="Proteomes" id="UP000492821">
    <property type="component" value="Unassembled WGS sequence"/>
</dbReference>
<dbReference type="PANTHER" id="PTHR46468:SF1">
    <property type="entry name" value="SENTRIN-SPECIFIC PROTEASE 8"/>
    <property type="match status" value="1"/>
</dbReference>
<evidence type="ECO:0000313" key="7">
    <source>
        <dbReference type="WBParaSite" id="Pan_g8686.t1"/>
    </source>
</evidence>
<evidence type="ECO:0000256" key="2">
    <source>
        <dbReference type="ARBA" id="ARBA00022670"/>
    </source>
</evidence>
<evidence type="ECO:0000256" key="4">
    <source>
        <dbReference type="ARBA" id="ARBA00022807"/>
    </source>
</evidence>
<dbReference type="PANTHER" id="PTHR46468">
    <property type="entry name" value="SENTRIN-SPECIFIC PROTEASE 8"/>
    <property type="match status" value="1"/>
</dbReference>
<keyword evidence="3" id="KW-0378">Hydrolase</keyword>
<evidence type="ECO:0000313" key="6">
    <source>
        <dbReference type="Proteomes" id="UP000492821"/>
    </source>
</evidence>